<dbReference type="InterPro" id="IPR036259">
    <property type="entry name" value="MFS_trans_sf"/>
</dbReference>
<evidence type="ECO:0000256" key="6">
    <source>
        <dbReference type="ARBA" id="ARBA00023136"/>
    </source>
</evidence>
<evidence type="ECO:0000256" key="1">
    <source>
        <dbReference type="ARBA" id="ARBA00004651"/>
    </source>
</evidence>
<dbReference type="SUPFAM" id="SSF103473">
    <property type="entry name" value="MFS general substrate transporter"/>
    <property type="match status" value="1"/>
</dbReference>
<dbReference type="InterPro" id="IPR011701">
    <property type="entry name" value="MFS"/>
</dbReference>
<feature type="transmembrane region" description="Helical" evidence="7">
    <location>
        <begin position="392"/>
        <end position="412"/>
    </location>
</feature>
<protein>
    <submittedName>
        <fullName evidence="8">MFS transporter</fullName>
    </submittedName>
</protein>
<comment type="caution">
    <text evidence="8">The sequence shown here is derived from an EMBL/GenBank/DDBJ whole genome shotgun (WGS) entry which is preliminary data.</text>
</comment>
<feature type="transmembrane region" description="Helical" evidence="7">
    <location>
        <begin position="80"/>
        <end position="97"/>
    </location>
</feature>
<evidence type="ECO:0000256" key="4">
    <source>
        <dbReference type="ARBA" id="ARBA00022692"/>
    </source>
</evidence>
<keyword evidence="5 7" id="KW-1133">Transmembrane helix</keyword>
<evidence type="ECO:0000256" key="5">
    <source>
        <dbReference type="ARBA" id="ARBA00022989"/>
    </source>
</evidence>
<dbReference type="Proteomes" id="UP001597343">
    <property type="component" value="Unassembled WGS sequence"/>
</dbReference>
<gene>
    <name evidence="8" type="ORF">ACFSOY_11350</name>
</gene>
<keyword evidence="4 7" id="KW-0812">Transmembrane</keyword>
<accession>A0ABW4ZX81</accession>
<keyword evidence="9" id="KW-1185">Reference proteome</keyword>
<evidence type="ECO:0000256" key="7">
    <source>
        <dbReference type="SAM" id="Phobius"/>
    </source>
</evidence>
<dbReference type="CDD" id="cd06173">
    <property type="entry name" value="MFS_MefA_like"/>
    <property type="match status" value="1"/>
</dbReference>
<feature type="transmembrane region" description="Helical" evidence="7">
    <location>
        <begin position="103"/>
        <end position="120"/>
    </location>
</feature>
<dbReference type="Gene3D" id="1.20.1250.20">
    <property type="entry name" value="MFS general substrate transporter like domains"/>
    <property type="match status" value="1"/>
</dbReference>
<feature type="transmembrane region" description="Helical" evidence="7">
    <location>
        <begin position="358"/>
        <end position="380"/>
    </location>
</feature>
<sequence>MIFSEYRPIFRNRKFMFLASTESASRLGDMAQGIALAAYVYTVSESSFIFGLFLLLRFAPQFLLLPFAGAIADRFSRRNLTTIINLLLALISILMAIYNQSTLWILSLALLAGIVVLPYRPAMVSSFPALLTDEQLPIANGFLGVLNGIGRVLGAAIATYGLLNDVVVYVLLFNALSFLAAGIASWLVLPKVNWAEQTGEATADAGEVEESTGAQPTLRDCMAYLWQHRTIRMLIAGATLLWGALSLSDVLLVPVLGSMMTDGEKYYGIYRFVAAIGMAVGAYFSVHWQKWFVRPGRLAYGYAVPLLLISLATIGLALWPLSVGYAFYFVIWIAMFLPSTLLEVELMRTPSSMRGRVIALADAVDGTLFIALALCLPLISGPDSQSLLSYSSLPFLAVACIWLIMWAVQALFPSAKRSAYKS</sequence>
<dbReference type="PANTHER" id="PTHR43266">
    <property type="entry name" value="MACROLIDE-EFFLUX PROTEIN"/>
    <property type="match status" value="1"/>
</dbReference>
<evidence type="ECO:0000313" key="9">
    <source>
        <dbReference type="Proteomes" id="UP001597343"/>
    </source>
</evidence>
<keyword evidence="6 7" id="KW-0472">Membrane</keyword>
<organism evidence="8 9">
    <name type="scientific">Tumebacillus lipolyticus</name>
    <dbReference type="NCBI Taxonomy" id="1280370"/>
    <lineage>
        <taxon>Bacteria</taxon>
        <taxon>Bacillati</taxon>
        <taxon>Bacillota</taxon>
        <taxon>Bacilli</taxon>
        <taxon>Bacillales</taxon>
        <taxon>Alicyclobacillaceae</taxon>
        <taxon>Tumebacillus</taxon>
    </lineage>
</organism>
<proteinExistence type="predicted"/>
<feature type="transmembrane region" description="Helical" evidence="7">
    <location>
        <begin position="141"/>
        <end position="160"/>
    </location>
</feature>
<feature type="transmembrane region" description="Helical" evidence="7">
    <location>
        <begin position="268"/>
        <end position="286"/>
    </location>
</feature>
<evidence type="ECO:0000313" key="8">
    <source>
        <dbReference type="EMBL" id="MFD2170597.1"/>
    </source>
</evidence>
<dbReference type="EMBL" id="JBHUIO010000005">
    <property type="protein sequence ID" value="MFD2170597.1"/>
    <property type="molecule type" value="Genomic_DNA"/>
</dbReference>
<keyword evidence="3" id="KW-1003">Cell membrane</keyword>
<feature type="transmembrane region" description="Helical" evidence="7">
    <location>
        <begin position="298"/>
        <end position="319"/>
    </location>
</feature>
<dbReference type="Pfam" id="PF07690">
    <property type="entry name" value="MFS_1"/>
    <property type="match status" value="1"/>
</dbReference>
<feature type="transmembrane region" description="Helical" evidence="7">
    <location>
        <begin position="325"/>
        <end position="346"/>
    </location>
</feature>
<feature type="transmembrane region" description="Helical" evidence="7">
    <location>
        <begin position="234"/>
        <end position="256"/>
    </location>
</feature>
<reference evidence="9" key="1">
    <citation type="journal article" date="2019" name="Int. J. Syst. Evol. Microbiol.">
        <title>The Global Catalogue of Microorganisms (GCM) 10K type strain sequencing project: providing services to taxonomists for standard genome sequencing and annotation.</title>
        <authorList>
            <consortium name="The Broad Institute Genomics Platform"/>
            <consortium name="The Broad Institute Genome Sequencing Center for Infectious Disease"/>
            <person name="Wu L."/>
            <person name="Ma J."/>
        </authorList>
    </citation>
    <scope>NUCLEOTIDE SEQUENCE [LARGE SCALE GENOMIC DNA]</scope>
    <source>
        <strain evidence="9">CGMCC 1.13574</strain>
    </source>
</reference>
<evidence type="ECO:0000256" key="2">
    <source>
        <dbReference type="ARBA" id="ARBA00022448"/>
    </source>
</evidence>
<keyword evidence="2" id="KW-0813">Transport</keyword>
<comment type="subcellular location">
    <subcellularLocation>
        <location evidence="1">Cell membrane</location>
        <topology evidence="1">Multi-pass membrane protein</topology>
    </subcellularLocation>
</comment>
<dbReference type="RefSeq" id="WP_386046657.1">
    <property type="nucleotide sequence ID" value="NZ_JBHUIO010000005.1"/>
</dbReference>
<feature type="transmembrane region" description="Helical" evidence="7">
    <location>
        <begin position="166"/>
        <end position="189"/>
    </location>
</feature>
<evidence type="ECO:0000256" key="3">
    <source>
        <dbReference type="ARBA" id="ARBA00022475"/>
    </source>
</evidence>
<name>A0ABW4ZX81_9BACL</name>
<dbReference type="PANTHER" id="PTHR43266:SF2">
    <property type="entry name" value="MAJOR FACILITATOR SUPERFAMILY (MFS) PROFILE DOMAIN-CONTAINING PROTEIN"/>
    <property type="match status" value="1"/>
</dbReference>